<evidence type="ECO:0000313" key="2">
    <source>
        <dbReference type="Proteomes" id="UP001469553"/>
    </source>
</evidence>
<organism evidence="1 2">
    <name type="scientific">Ameca splendens</name>
    <dbReference type="NCBI Taxonomy" id="208324"/>
    <lineage>
        <taxon>Eukaryota</taxon>
        <taxon>Metazoa</taxon>
        <taxon>Chordata</taxon>
        <taxon>Craniata</taxon>
        <taxon>Vertebrata</taxon>
        <taxon>Euteleostomi</taxon>
        <taxon>Actinopterygii</taxon>
        <taxon>Neopterygii</taxon>
        <taxon>Teleostei</taxon>
        <taxon>Neoteleostei</taxon>
        <taxon>Acanthomorphata</taxon>
        <taxon>Ovalentaria</taxon>
        <taxon>Atherinomorphae</taxon>
        <taxon>Cyprinodontiformes</taxon>
        <taxon>Goodeidae</taxon>
        <taxon>Ameca</taxon>
    </lineage>
</organism>
<accession>A0ABV0ZTG3</accession>
<proteinExistence type="predicted"/>
<dbReference type="Proteomes" id="UP001469553">
    <property type="component" value="Unassembled WGS sequence"/>
</dbReference>
<keyword evidence="2" id="KW-1185">Reference proteome</keyword>
<protein>
    <submittedName>
        <fullName evidence="1">Uncharacterized protein</fullName>
    </submittedName>
</protein>
<comment type="caution">
    <text evidence="1">The sequence shown here is derived from an EMBL/GenBank/DDBJ whole genome shotgun (WGS) entry which is preliminary data.</text>
</comment>
<name>A0ABV0ZTG3_9TELE</name>
<gene>
    <name evidence="1" type="ORF">AMECASPLE_039849</name>
</gene>
<evidence type="ECO:0000313" key="1">
    <source>
        <dbReference type="EMBL" id="MEQ2309539.1"/>
    </source>
</evidence>
<reference evidence="1 2" key="1">
    <citation type="submission" date="2021-06" db="EMBL/GenBank/DDBJ databases">
        <authorList>
            <person name="Palmer J.M."/>
        </authorList>
    </citation>
    <scope>NUCLEOTIDE SEQUENCE [LARGE SCALE GENOMIC DNA]</scope>
    <source>
        <strain evidence="1 2">AS_MEX2019</strain>
        <tissue evidence="1">Muscle</tissue>
    </source>
</reference>
<sequence length="158" mass="17237">MASVGTIRLCPACNNGYIMSYDLHAICEGCLGPDHASLALTPRSICPYCRRLPQEEKQRRLAIFFPLEEEFPVADQCSLEEALDMFDLWWESDDSSPETATDVSTPFLRTEDAEADNKAVQAQGLPMSATTSFPAMGALVSALPDPVVPHHRPLAGSP</sequence>
<dbReference type="EMBL" id="JAHRIP010075121">
    <property type="protein sequence ID" value="MEQ2309539.1"/>
    <property type="molecule type" value="Genomic_DNA"/>
</dbReference>